<dbReference type="STRING" id="1314674.A0A0D7AXR0"/>
<sequence length="281" mass="32219">MRISENVRGTIIVGGEECEEYGYTLSGGGHHATCWVASQAGKKYEVRVEDIPRASFYYEVVVDGNLVSATKVVPSEVDHRLNWLVVGKRISETKRRPLMFTPVSKTDDEAALLDLPQDIGDITIRAWRTEYTKERRKASFKYDFDAPQPPRAFHERLKKGIDHQTTYGNAFHDRKRMDPVRWRTRRRIGEPMELTFKYRPLAVLQANGIAPRPPPPAPVDSIDSDDEVIIIEPDVKPVKREKKGRAVVASQSQDIKPRIKKETAERRVKREAEVIDLTWML</sequence>
<keyword evidence="4" id="KW-1185">Reference proteome</keyword>
<evidence type="ECO:0000259" key="2">
    <source>
        <dbReference type="Pfam" id="PF25534"/>
    </source>
</evidence>
<dbReference type="OrthoDB" id="3364132at2759"/>
<dbReference type="Proteomes" id="UP000054007">
    <property type="component" value="Unassembled WGS sequence"/>
</dbReference>
<dbReference type="InterPro" id="IPR057678">
    <property type="entry name" value="DUF7918"/>
</dbReference>
<name>A0A0D7AXR0_9AGAR</name>
<dbReference type="AlphaFoldDB" id="A0A0D7AXR0"/>
<evidence type="ECO:0000313" key="4">
    <source>
        <dbReference type="Proteomes" id="UP000054007"/>
    </source>
</evidence>
<evidence type="ECO:0000313" key="3">
    <source>
        <dbReference type="EMBL" id="KIY63017.1"/>
    </source>
</evidence>
<gene>
    <name evidence="3" type="ORF">CYLTODRAFT_494242</name>
</gene>
<feature type="region of interest" description="Disordered" evidence="1">
    <location>
        <begin position="242"/>
        <end position="262"/>
    </location>
</feature>
<proteinExistence type="predicted"/>
<dbReference type="EMBL" id="KN880728">
    <property type="protein sequence ID" value="KIY63017.1"/>
    <property type="molecule type" value="Genomic_DNA"/>
</dbReference>
<feature type="domain" description="DUF7918" evidence="2">
    <location>
        <begin position="10"/>
        <end position="212"/>
    </location>
</feature>
<dbReference type="PANTHER" id="PTHR36223:SF1">
    <property type="entry name" value="TRANSCRIPTION ELONGATION FACTOR EAF N-TERMINAL DOMAIN-CONTAINING PROTEIN"/>
    <property type="match status" value="1"/>
</dbReference>
<reference evidence="3 4" key="1">
    <citation type="journal article" date="2015" name="Fungal Genet. Biol.">
        <title>Evolution of novel wood decay mechanisms in Agaricales revealed by the genome sequences of Fistulina hepatica and Cylindrobasidium torrendii.</title>
        <authorList>
            <person name="Floudas D."/>
            <person name="Held B.W."/>
            <person name="Riley R."/>
            <person name="Nagy L.G."/>
            <person name="Koehler G."/>
            <person name="Ransdell A.S."/>
            <person name="Younus H."/>
            <person name="Chow J."/>
            <person name="Chiniquy J."/>
            <person name="Lipzen A."/>
            <person name="Tritt A."/>
            <person name="Sun H."/>
            <person name="Haridas S."/>
            <person name="LaButti K."/>
            <person name="Ohm R.A."/>
            <person name="Kues U."/>
            <person name="Blanchette R.A."/>
            <person name="Grigoriev I.V."/>
            <person name="Minto R.E."/>
            <person name="Hibbett D.S."/>
        </authorList>
    </citation>
    <scope>NUCLEOTIDE SEQUENCE [LARGE SCALE GENOMIC DNA]</scope>
    <source>
        <strain evidence="3 4">FP15055 ss-10</strain>
    </source>
</reference>
<accession>A0A0D7AXR0</accession>
<organism evidence="3 4">
    <name type="scientific">Cylindrobasidium torrendii FP15055 ss-10</name>
    <dbReference type="NCBI Taxonomy" id="1314674"/>
    <lineage>
        <taxon>Eukaryota</taxon>
        <taxon>Fungi</taxon>
        <taxon>Dikarya</taxon>
        <taxon>Basidiomycota</taxon>
        <taxon>Agaricomycotina</taxon>
        <taxon>Agaricomycetes</taxon>
        <taxon>Agaricomycetidae</taxon>
        <taxon>Agaricales</taxon>
        <taxon>Marasmiineae</taxon>
        <taxon>Physalacriaceae</taxon>
        <taxon>Cylindrobasidium</taxon>
    </lineage>
</organism>
<protein>
    <recommendedName>
        <fullName evidence="2">DUF7918 domain-containing protein</fullName>
    </recommendedName>
</protein>
<evidence type="ECO:0000256" key="1">
    <source>
        <dbReference type="SAM" id="MobiDB-lite"/>
    </source>
</evidence>
<dbReference type="PANTHER" id="PTHR36223">
    <property type="entry name" value="BETA-LACTAMASE-TYPE TRANSPEPTIDASE FOLD DOMAIN CONTAINING PROTEIN"/>
    <property type="match status" value="1"/>
</dbReference>
<dbReference type="Pfam" id="PF25534">
    <property type="entry name" value="DUF7918"/>
    <property type="match status" value="1"/>
</dbReference>